<feature type="region of interest" description="Disordered" evidence="1">
    <location>
        <begin position="52"/>
        <end position="84"/>
    </location>
</feature>
<feature type="compositionally biased region" description="Polar residues" evidence="1">
    <location>
        <begin position="73"/>
        <end position="83"/>
    </location>
</feature>
<reference evidence="4 5" key="1">
    <citation type="submission" date="2019-06" db="EMBL/GenBank/DDBJ databases">
        <title>Tsukamurella conjunctivitidis sp. nov., Tsukamurella assacharolytica sp. nov. and Tsukamurella sputae sp. nov. isolated from patients with conjunctivitis, bacteraemia (lymphoma) and respiratory infection (sputum) in Hong Kong.</title>
        <authorList>
            <person name="Teng J.L.L."/>
            <person name="Lee H.H."/>
            <person name="Fong J.Y.H."/>
            <person name="Fok K.M.N."/>
            <person name="Lau S.K.P."/>
            <person name="Woo P.C.Y."/>
        </authorList>
    </citation>
    <scope>NUCLEOTIDE SEQUENCE [LARGE SCALE GENOMIC DNA]</scope>
    <source>
        <strain evidence="4 5">HKU72</strain>
    </source>
</reference>
<gene>
    <name evidence="4" type="ORF">FK530_23115</name>
</gene>
<evidence type="ECO:0000313" key="4">
    <source>
        <dbReference type="EMBL" id="TWS25517.1"/>
    </source>
</evidence>
<dbReference type="Proteomes" id="UP000319375">
    <property type="component" value="Unassembled WGS sequence"/>
</dbReference>
<protein>
    <recommendedName>
        <fullName evidence="3">DUF8175 domain-containing protein</fullName>
    </recommendedName>
</protein>
<keyword evidence="2" id="KW-0472">Membrane</keyword>
<accession>A0A5C5RR58</accession>
<dbReference type="RefSeq" id="WP_146489288.1">
    <property type="nucleotide sequence ID" value="NZ_VIGX01000027.1"/>
</dbReference>
<feature type="region of interest" description="Disordered" evidence="1">
    <location>
        <begin position="1"/>
        <end position="21"/>
    </location>
</feature>
<dbReference type="AlphaFoldDB" id="A0A5C5RR58"/>
<evidence type="ECO:0000256" key="2">
    <source>
        <dbReference type="SAM" id="Phobius"/>
    </source>
</evidence>
<organism evidence="4 5">
    <name type="scientific">Tsukamurella conjunctivitidis</name>
    <dbReference type="NCBI Taxonomy" id="2592068"/>
    <lineage>
        <taxon>Bacteria</taxon>
        <taxon>Bacillati</taxon>
        <taxon>Actinomycetota</taxon>
        <taxon>Actinomycetes</taxon>
        <taxon>Mycobacteriales</taxon>
        <taxon>Tsukamurellaceae</taxon>
        <taxon>Tsukamurella</taxon>
    </lineage>
</organism>
<evidence type="ECO:0000313" key="5">
    <source>
        <dbReference type="Proteomes" id="UP000319375"/>
    </source>
</evidence>
<keyword evidence="2" id="KW-1133">Transmembrane helix</keyword>
<keyword evidence="2" id="KW-0812">Transmembrane</keyword>
<dbReference type="Pfam" id="PF26526">
    <property type="entry name" value="DUF8175"/>
    <property type="match status" value="1"/>
</dbReference>
<dbReference type="EMBL" id="VIGX01000027">
    <property type="protein sequence ID" value="TWS25517.1"/>
    <property type="molecule type" value="Genomic_DNA"/>
</dbReference>
<name>A0A5C5RR58_9ACTN</name>
<keyword evidence="5" id="KW-1185">Reference proteome</keyword>
<evidence type="ECO:0000259" key="3">
    <source>
        <dbReference type="Pfam" id="PF26526"/>
    </source>
</evidence>
<proteinExistence type="predicted"/>
<feature type="transmembrane region" description="Helical" evidence="2">
    <location>
        <begin position="26"/>
        <end position="47"/>
    </location>
</feature>
<feature type="domain" description="DUF8175" evidence="3">
    <location>
        <begin position="96"/>
        <end position="282"/>
    </location>
</feature>
<dbReference type="OrthoDB" id="4428031at2"/>
<comment type="caution">
    <text evidence="4">The sequence shown here is derived from an EMBL/GenBank/DDBJ whole genome shotgun (WGS) entry which is preliminary data.</text>
</comment>
<evidence type="ECO:0000256" key="1">
    <source>
        <dbReference type="SAM" id="MobiDB-lite"/>
    </source>
</evidence>
<dbReference type="InterPro" id="IPR058488">
    <property type="entry name" value="DUF8175"/>
</dbReference>
<feature type="compositionally biased region" description="Pro residues" evidence="1">
    <location>
        <begin position="1"/>
        <end position="10"/>
    </location>
</feature>
<sequence>MTTPQTPSPAPTGGNDENGRNRRLNWTLISGLFIAVIVIVAVVILAVPSTRPKLDGPNAAGPSTTVARPPSADSGTDLRSQFGTPRVDINGRRLEVPSNAVGIALPQTGGPAFTATDPEWLTGPPRGLMWQYLFNGVAMPFSTSDGPSKIVNGVPEGFARTPQGAVMAAWQLTFRLTYETDGGRRQSLLDRGTISDGSAGAADARQQLERLDGRTQSTTWAGGGGPGNVPVGVRVSEFSGEYALVSFIFGLPGDTSKGVRTDMQVVWRDGMWKLPLPALGTGAVENQLDGRWSRRW</sequence>